<evidence type="ECO:0000313" key="3">
    <source>
        <dbReference type="EMBL" id="KAA0171629.1"/>
    </source>
</evidence>
<evidence type="ECO:0000256" key="1">
    <source>
        <dbReference type="SAM" id="MobiDB-lite"/>
    </source>
</evidence>
<proteinExistence type="predicted"/>
<dbReference type="AlphaFoldDB" id="A0A5A8E2E4"/>
<evidence type="ECO:0000313" key="5">
    <source>
        <dbReference type="Proteomes" id="UP000325113"/>
    </source>
</evidence>
<organism evidence="3 4">
    <name type="scientific">Cafeteria roenbergensis</name>
    <name type="common">Marine flagellate</name>
    <dbReference type="NCBI Taxonomy" id="33653"/>
    <lineage>
        <taxon>Eukaryota</taxon>
        <taxon>Sar</taxon>
        <taxon>Stramenopiles</taxon>
        <taxon>Bigyra</taxon>
        <taxon>Opalozoa</taxon>
        <taxon>Bicosoecida</taxon>
        <taxon>Cafeteriaceae</taxon>
        <taxon>Cafeteria</taxon>
    </lineage>
</organism>
<evidence type="ECO:0000313" key="4">
    <source>
        <dbReference type="Proteomes" id="UP000324907"/>
    </source>
</evidence>
<feature type="region of interest" description="Disordered" evidence="1">
    <location>
        <begin position="213"/>
        <end position="235"/>
    </location>
</feature>
<name>A0A5A8E2E4_CAFRO</name>
<reference evidence="4 5" key="1">
    <citation type="submission" date="2019-07" db="EMBL/GenBank/DDBJ databases">
        <title>Genomes of Cafeteria roenbergensis.</title>
        <authorList>
            <person name="Fischer M.G."/>
            <person name="Hackl T."/>
            <person name="Roman M."/>
        </authorList>
    </citation>
    <scope>NUCLEOTIDE SEQUENCE [LARGE SCALE GENOMIC DNA]</scope>
    <source>
        <strain evidence="2 5">Cflag</strain>
        <strain evidence="3 4">RCC970-E3</strain>
    </source>
</reference>
<gene>
    <name evidence="3" type="ORF">FNF28_00562</name>
    <name evidence="2" type="ORF">FNF31_00763</name>
</gene>
<accession>A0A5A8E2E4</accession>
<feature type="region of interest" description="Disordered" evidence="1">
    <location>
        <begin position="338"/>
        <end position="383"/>
    </location>
</feature>
<evidence type="ECO:0000313" key="2">
    <source>
        <dbReference type="EMBL" id="KAA0167828.1"/>
    </source>
</evidence>
<dbReference type="EMBL" id="VLTL01000005">
    <property type="protein sequence ID" value="KAA0171629.1"/>
    <property type="molecule type" value="Genomic_DNA"/>
</dbReference>
<dbReference type="Proteomes" id="UP000325113">
    <property type="component" value="Unassembled WGS sequence"/>
</dbReference>
<comment type="caution">
    <text evidence="3">The sequence shown here is derived from an EMBL/GenBank/DDBJ whole genome shotgun (WGS) entry which is preliminary data.</text>
</comment>
<sequence>MDQVAGHALAMLATTAAVARTLGAMHAAGSGAADGGASSPGSGGLLSAWTLRQALAFWACNALLVALDREGVPIVGTVRTLLLVAALSPMGGQAAETAANGVLGPLLRLGAPAAGTARSVVRSALALVSATLRSALGAGTSLAIAHVAEPEAAGATGDDIRAIAMAVRRLRRAKEARDLARPLADTWGAGAAEQVALVAEQLESASELERLAEGHAAHHRHHEAGQDQPPPAGTTAAVAAAVASATQTPSGRIEFASCDWDAPVVPPQAAAASAPSGAAGGGEAGPGRKAAALAASARGDPLEMLRGVLRAATVARRDGASADDDSFASRFQSPMAAGRAAQDALRRRFGDAAQFASPRAGPGDDDGPGAGGRVRASVATFRH</sequence>
<dbReference type="EMBL" id="VLTM01000004">
    <property type="protein sequence ID" value="KAA0167828.1"/>
    <property type="molecule type" value="Genomic_DNA"/>
</dbReference>
<dbReference type="Proteomes" id="UP000324907">
    <property type="component" value="Unassembled WGS sequence"/>
</dbReference>
<protein>
    <submittedName>
        <fullName evidence="3">Uncharacterized protein</fullName>
    </submittedName>
</protein>